<dbReference type="Proteomes" id="UP001157138">
    <property type="component" value="Unassembled WGS sequence"/>
</dbReference>
<keyword evidence="2" id="KW-1185">Reference proteome</keyword>
<name>A0ABQ6F3I2_9VIBR</name>
<dbReference type="PANTHER" id="PTHR35175:SF2">
    <property type="entry name" value="DUF1289 DOMAIN-CONTAINING PROTEIN"/>
    <property type="match status" value="1"/>
</dbReference>
<dbReference type="RefSeq" id="WP_284193901.1">
    <property type="nucleotide sequence ID" value="NZ_BSPW01000091.1"/>
</dbReference>
<dbReference type="InterPro" id="IPR010710">
    <property type="entry name" value="DUF1289"/>
</dbReference>
<dbReference type="Pfam" id="PF06945">
    <property type="entry name" value="DUF1289"/>
    <property type="match status" value="1"/>
</dbReference>
<gene>
    <name evidence="1" type="ORF">GCM10007938_38560</name>
</gene>
<reference evidence="2" key="1">
    <citation type="journal article" date="2019" name="Int. J. Syst. Evol. Microbiol.">
        <title>The Global Catalogue of Microorganisms (GCM) 10K type strain sequencing project: providing services to taxonomists for standard genome sequencing and annotation.</title>
        <authorList>
            <consortium name="The Broad Institute Genomics Platform"/>
            <consortium name="The Broad Institute Genome Sequencing Center for Infectious Disease"/>
            <person name="Wu L."/>
            <person name="Ma J."/>
        </authorList>
    </citation>
    <scope>NUCLEOTIDE SEQUENCE [LARGE SCALE GENOMIC DNA]</scope>
    <source>
        <strain evidence="2">NBRC 108723</strain>
    </source>
</reference>
<sequence length="64" mass="7440">MNKDKDVPSPCVRMCCLDEKNICLGCYRTLDEILEWSAYSAQDKARVIARCDTRRKALDKKRKS</sequence>
<dbReference type="PANTHER" id="PTHR35175">
    <property type="entry name" value="DUF1289 DOMAIN-CONTAINING PROTEIN"/>
    <property type="match status" value="1"/>
</dbReference>
<protein>
    <recommendedName>
        <fullName evidence="3">DUF1289 domain-containing protein</fullName>
    </recommendedName>
</protein>
<proteinExistence type="predicted"/>
<evidence type="ECO:0008006" key="3">
    <source>
        <dbReference type="Google" id="ProtNLM"/>
    </source>
</evidence>
<evidence type="ECO:0000313" key="1">
    <source>
        <dbReference type="EMBL" id="GLT20073.1"/>
    </source>
</evidence>
<evidence type="ECO:0000313" key="2">
    <source>
        <dbReference type="Proteomes" id="UP001157138"/>
    </source>
</evidence>
<organism evidence="1 2">
    <name type="scientific">Vibrio zhanjiangensis</name>
    <dbReference type="NCBI Taxonomy" id="1046128"/>
    <lineage>
        <taxon>Bacteria</taxon>
        <taxon>Pseudomonadati</taxon>
        <taxon>Pseudomonadota</taxon>
        <taxon>Gammaproteobacteria</taxon>
        <taxon>Vibrionales</taxon>
        <taxon>Vibrionaceae</taxon>
        <taxon>Vibrio</taxon>
    </lineage>
</organism>
<accession>A0ABQ6F3I2</accession>
<dbReference type="EMBL" id="BSPW01000091">
    <property type="protein sequence ID" value="GLT20073.1"/>
    <property type="molecule type" value="Genomic_DNA"/>
</dbReference>
<comment type="caution">
    <text evidence="1">The sequence shown here is derived from an EMBL/GenBank/DDBJ whole genome shotgun (WGS) entry which is preliminary data.</text>
</comment>